<dbReference type="EMBL" id="BGZK01000328">
    <property type="protein sequence ID" value="GBP37082.1"/>
    <property type="molecule type" value="Genomic_DNA"/>
</dbReference>
<comment type="caution">
    <text evidence="1">The sequence shown here is derived from an EMBL/GenBank/DDBJ whole genome shotgun (WGS) entry which is preliminary data.</text>
</comment>
<dbReference type="OrthoDB" id="7412149at2759"/>
<evidence type="ECO:0000313" key="1">
    <source>
        <dbReference type="EMBL" id="GBP37082.1"/>
    </source>
</evidence>
<proteinExistence type="predicted"/>
<gene>
    <name evidence="1" type="ORF">EVAR_19211_1</name>
</gene>
<name>A0A4C1VFK0_EUMVA</name>
<accession>A0A4C1VFK0</accession>
<protein>
    <submittedName>
        <fullName evidence="1">Uncharacterized protein</fullName>
    </submittedName>
</protein>
<keyword evidence="2" id="KW-1185">Reference proteome</keyword>
<dbReference type="AlphaFoldDB" id="A0A4C1VFK0"/>
<organism evidence="1 2">
    <name type="scientific">Eumeta variegata</name>
    <name type="common">Bagworm moth</name>
    <name type="synonym">Eumeta japonica</name>
    <dbReference type="NCBI Taxonomy" id="151549"/>
    <lineage>
        <taxon>Eukaryota</taxon>
        <taxon>Metazoa</taxon>
        <taxon>Ecdysozoa</taxon>
        <taxon>Arthropoda</taxon>
        <taxon>Hexapoda</taxon>
        <taxon>Insecta</taxon>
        <taxon>Pterygota</taxon>
        <taxon>Neoptera</taxon>
        <taxon>Endopterygota</taxon>
        <taxon>Lepidoptera</taxon>
        <taxon>Glossata</taxon>
        <taxon>Ditrysia</taxon>
        <taxon>Tineoidea</taxon>
        <taxon>Psychidae</taxon>
        <taxon>Oiketicinae</taxon>
        <taxon>Eumeta</taxon>
    </lineage>
</organism>
<sequence>MEKLRFTFTVVAASDGKTNLLCITLIETPDGRVYDIPDDLKPVSKHTDITSSAVFTKIKNSLKRRHQSRKLWIILTDELRKTYLDEGEIVQFCDQYLEEVIIENKPMISTNNNTESGNRNLGKTAEKFLLKNFREKHQMRINGFRNSKMNVIDMKYCKMVIKLRR</sequence>
<evidence type="ECO:0000313" key="2">
    <source>
        <dbReference type="Proteomes" id="UP000299102"/>
    </source>
</evidence>
<reference evidence="1 2" key="1">
    <citation type="journal article" date="2019" name="Commun. Biol.">
        <title>The bagworm genome reveals a unique fibroin gene that provides high tensile strength.</title>
        <authorList>
            <person name="Kono N."/>
            <person name="Nakamura H."/>
            <person name="Ohtoshi R."/>
            <person name="Tomita M."/>
            <person name="Numata K."/>
            <person name="Arakawa K."/>
        </authorList>
    </citation>
    <scope>NUCLEOTIDE SEQUENCE [LARGE SCALE GENOMIC DNA]</scope>
</reference>
<dbReference type="Proteomes" id="UP000299102">
    <property type="component" value="Unassembled WGS sequence"/>
</dbReference>